<dbReference type="EMBL" id="JACEIK010003421">
    <property type="protein sequence ID" value="MCD9641669.1"/>
    <property type="molecule type" value="Genomic_DNA"/>
</dbReference>
<keyword evidence="2" id="KW-1185">Reference proteome</keyword>
<dbReference type="Proteomes" id="UP000823775">
    <property type="component" value="Unassembled WGS sequence"/>
</dbReference>
<organism evidence="1 2">
    <name type="scientific">Datura stramonium</name>
    <name type="common">Jimsonweed</name>
    <name type="synonym">Common thornapple</name>
    <dbReference type="NCBI Taxonomy" id="4076"/>
    <lineage>
        <taxon>Eukaryota</taxon>
        <taxon>Viridiplantae</taxon>
        <taxon>Streptophyta</taxon>
        <taxon>Embryophyta</taxon>
        <taxon>Tracheophyta</taxon>
        <taxon>Spermatophyta</taxon>
        <taxon>Magnoliopsida</taxon>
        <taxon>eudicotyledons</taxon>
        <taxon>Gunneridae</taxon>
        <taxon>Pentapetalae</taxon>
        <taxon>asterids</taxon>
        <taxon>lamiids</taxon>
        <taxon>Solanales</taxon>
        <taxon>Solanaceae</taxon>
        <taxon>Solanoideae</taxon>
        <taxon>Datureae</taxon>
        <taxon>Datura</taxon>
    </lineage>
</organism>
<sequence>MPYQGAEFDEEKRIDQLHFGLNKMKNYFVQFKEKCSINANRLDLRLTPSRMASRIFMINSKLDWDPFTIPLKPYFLELYGPISSHHRMKSTPFIGRPNASKSRLQKENGRQNDQLDALLWVNHIEL</sequence>
<gene>
    <name evidence="1" type="ORF">HAX54_028012</name>
</gene>
<protein>
    <submittedName>
        <fullName evidence="1">Uncharacterized protein</fullName>
    </submittedName>
</protein>
<reference evidence="1 2" key="1">
    <citation type="journal article" date="2021" name="BMC Genomics">
        <title>Datura genome reveals duplications of psychoactive alkaloid biosynthetic genes and high mutation rate following tissue culture.</title>
        <authorList>
            <person name="Rajewski A."/>
            <person name="Carter-House D."/>
            <person name="Stajich J."/>
            <person name="Litt A."/>
        </authorList>
    </citation>
    <scope>NUCLEOTIDE SEQUENCE [LARGE SCALE GENOMIC DNA]</scope>
    <source>
        <strain evidence="1">AR-01</strain>
    </source>
</reference>
<proteinExistence type="predicted"/>
<accession>A0ABS8V498</accession>
<evidence type="ECO:0000313" key="2">
    <source>
        <dbReference type="Proteomes" id="UP000823775"/>
    </source>
</evidence>
<name>A0ABS8V498_DATST</name>
<evidence type="ECO:0000313" key="1">
    <source>
        <dbReference type="EMBL" id="MCD9641669.1"/>
    </source>
</evidence>
<comment type="caution">
    <text evidence="1">The sequence shown here is derived from an EMBL/GenBank/DDBJ whole genome shotgun (WGS) entry which is preliminary data.</text>
</comment>